<organism evidence="5 6">
    <name type="scientific">Candidatus Merdiplasma excrementigallinarum</name>
    <dbReference type="NCBI Taxonomy" id="2840864"/>
    <lineage>
        <taxon>Bacteria</taxon>
        <taxon>Bacillati</taxon>
        <taxon>Bacillota</taxon>
        <taxon>Clostridia</taxon>
        <taxon>Lachnospirales</taxon>
        <taxon>Lachnospiraceae</taxon>
        <taxon>Lachnospiraceae incertae sedis</taxon>
        <taxon>Candidatus Merdiplasma</taxon>
    </lineage>
</organism>
<evidence type="ECO:0000313" key="5">
    <source>
        <dbReference type="EMBL" id="HIV23142.1"/>
    </source>
</evidence>
<dbReference type="InterPro" id="IPR001173">
    <property type="entry name" value="Glyco_trans_2-like"/>
</dbReference>
<dbReference type="Gene3D" id="3.90.550.10">
    <property type="entry name" value="Spore Coat Polysaccharide Biosynthesis Protein SpsA, Chain A"/>
    <property type="match status" value="1"/>
</dbReference>
<gene>
    <name evidence="5" type="ORF">IAC80_04295</name>
</gene>
<dbReference type="PANTHER" id="PTHR43685:SF5">
    <property type="entry name" value="GLYCOSYLTRANSFERASE EPSE-RELATED"/>
    <property type="match status" value="1"/>
</dbReference>
<evidence type="ECO:0000259" key="4">
    <source>
        <dbReference type="Pfam" id="PF00535"/>
    </source>
</evidence>
<dbReference type="InterPro" id="IPR050834">
    <property type="entry name" value="Glycosyltransf_2"/>
</dbReference>
<protein>
    <submittedName>
        <fullName evidence="5">Glycosyltransferase family 2 protein</fullName>
    </submittedName>
</protein>
<evidence type="ECO:0000256" key="3">
    <source>
        <dbReference type="ARBA" id="ARBA00022679"/>
    </source>
</evidence>
<dbReference type="PANTHER" id="PTHR43685">
    <property type="entry name" value="GLYCOSYLTRANSFERASE"/>
    <property type="match status" value="1"/>
</dbReference>
<dbReference type="CDD" id="cd00761">
    <property type="entry name" value="Glyco_tranf_GTA_type"/>
    <property type="match status" value="1"/>
</dbReference>
<accession>A0A9D1T915</accession>
<keyword evidence="2" id="KW-0328">Glycosyltransferase</keyword>
<name>A0A9D1T915_9FIRM</name>
<dbReference type="InterPro" id="IPR029044">
    <property type="entry name" value="Nucleotide-diphossugar_trans"/>
</dbReference>
<evidence type="ECO:0000256" key="1">
    <source>
        <dbReference type="ARBA" id="ARBA00006739"/>
    </source>
</evidence>
<dbReference type="SUPFAM" id="SSF53448">
    <property type="entry name" value="Nucleotide-diphospho-sugar transferases"/>
    <property type="match status" value="1"/>
</dbReference>
<reference evidence="5" key="2">
    <citation type="journal article" date="2021" name="PeerJ">
        <title>Extensive microbial diversity within the chicken gut microbiome revealed by metagenomics and culture.</title>
        <authorList>
            <person name="Gilroy R."/>
            <person name="Ravi A."/>
            <person name="Getino M."/>
            <person name="Pursley I."/>
            <person name="Horton D.L."/>
            <person name="Alikhan N.F."/>
            <person name="Baker D."/>
            <person name="Gharbi K."/>
            <person name="Hall N."/>
            <person name="Watson M."/>
            <person name="Adriaenssens E.M."/>
            <person name="Foster-Nyarko E."/>
            <person name="Jarju S."/>
            <person name="Secka A."/>
            <person name="Antonio M."/>
            <person name="Oren A."/>
            <person name="Chaudhuri R.R."/>
            <person name="La Ragione R."/>
            <person name="Hildebrand F."/>
            <person name="Pallen M.J."/>
        </authorList>
    </citation>
    <scope>NUCLEOTIDE SEQUENCE</scope>
    <source>
        <strain evidence="5">ChiBcec6-7307</strain>
    </source>
</reference>
<dbReference type="Pfam" id="PF00535">
    <property type="entry name" value="Glycos_transf_2"/>
    <property type="match status" value="1"/>
</dbReference>
<keyword evidence="3" id="KW-0808">Transferase</keyword>
<dbReference type="AlphaFoldDB" id="A0A9D1T915"/>
<reference evidence="5" key="1">
    <citation type="submission" date="2020-10" db="EMBL/GenBank/DDBJ databases">
        <authorList>
            <person name="Gilroy R."/>
        </authorList>
    </citation>
    <scope>NUCLEOTIDE SEQUENCE</scope>
    <source>
        <strain evidence="5">ChiBcec6-7307</strain>
    </source>
</reference>
<dbReference type="EMBL" id="DVOS01000039">
    <property type="protein sequence ID" value="HIV23142.1"/>
    <property type="molecule type" value="Genomic_DNA"/>
</dbReference>
<feature type="domain" description="Glycosyltransferase 2-like" evidence="4">
    <location>
        <begin position="5"/>
        <end position="124"/>
    </location>
</feature>
<evidence type="ECO:0000313" key="6">
    <source>
        <dbReference type="Proteomes" id="UP000886889"/>
    </source>
</evidence>
<proteinExistence type="inferred from homology"/>
<dbReference type="Proteomes" id="UP000886889">
    <property type="component" value="Unassembled WGS sequence"/>
</dbReference>
<dbReference type="GO" id="GO:0016757">
    <property type="term" value="F:glycosyltransferase activity"/>
    <property type="evidence" value="ECO:0007669"/>
    <property type="project" value="UniProtKB-KW"/>
</dbReference>
<comment type="caution">
    <text evidence="5">The sequence shown here is derived from an EMBL/GenBank/DDBJ whole genome shotgun (WGS) entry which is preliminary data.</text>
</comment>
<evidence type="ECO:0000256" key="2">
    <source>
        <dbReference type="ARBA" id="ARBA00022676"/>
    </source>
</evidence>
<sequence length="251" mass="27574">MPEVSVVIPVYNNAGTLPLALDSALSQEGSLEVIVVDDGSRDEIETVMERYTADPRVCYVKNPKNLGAAGSRNRGVAMARGQYVAFLDSDDCWAPGKLKKQLRLLEDTGSVLCCTGRELMTPEGKLTGRVIGVSAVISYRDLLRHNSINCSSVVVKREAALEFPMEHEDSHEDYIAWLKILGKYGPAAGINEPLLRYRLSAGGKSGNKLKSARMTFLVYRYMGFGKVKAAACFLSYALHGVWKYARAFLLS</sequence>
<comment type="similarity">
    <text evidence="1">Belongs to the glycosyltransferase 2 family.</text>
</comment>